<evidence type="ECO:0000313" key="3">
    <source>
        <dbReference type="EMBL" id="PWB02116.1"/>
    </source>
</evidence>
<dbReference type="InterPro" id="IPR010131">
    <property type="entry name" value="MdtP/NodT-like"/>
</dbReference>
<dbReference type="GO" id="GO:0015562">
    <property type="term" value="F:efflux transmembrane transporter activity"/>
    <property type="evidence" value="ECO:0007669"/>
    <property type="project" value="InterPro"/>
</dbReference>
<name>A0A2V1IJQ3_9BACT</name>
<organism evidence="3 4">
    <name type="scientific">Duncaniella muris</name>
    <dbReference type="NCBI Taxonomy" id="2094150"/>
    <lineage>
        <taxon>Bacteria</taxon>
        <taxon>Pseudomonadati</taxon>
        <taxon>Bacteroidota</taxon>
        <taxon>Bacteroidia</taxon>
        <taxon>Bacteroidales</taxon>
        <taxon>Muribaculaceae</taxon>
        <taxon>Duncaniella</taxon>
    </lineage>
</organism>
<dbReference type="InterPro" id="IPR003423">
    <property type="entry name" value="OMP_efflux"/>
</dbReference>
<feature type="chain" id="PRO_5015801470" evidence="2">
    <location>
        <begin position="22"/>
        <end position="463"/>
    </location>
</feature>
<dbReference type="EMBL" id="PUEC01000015">
    <property type="protein sequence ID" value="PWB02116.1"/>
    <property type="molecule type" value="Genomic_DNA"/>
</dbReference>
<gene>
    <name evidence="3" type="ORF">C5O23_07475</name>
</gene>
<dbReference type="PANTHER" id="PTHR30203:SF33">
    <property type="entry name" value="BLR4455 PROTEIN"/>
    <property type="match status" value="1"/>
</dbReference>
<dbReference type="PANTHER" id="PTHR30203">
    <property type="entry name" value="OUTER MEMBRANE CATION EFFLUX PROTEIN"/>
    <property type="match status" value="1"/>
</dbReference>
<keyword evidence="2" id="KW-0449">Lipoprotein</keyword>
<dbReference type="Gene3D" id="1.20.1600.10">
    <property type="entry name" value="Outer membrane efflux proteins (OEP)"/>
    <property type="match status" value="1"/>
</dbReference>
<dbReference type="Proteomes" id="UP000244905">
    <property type="component" value="Unassembled WGS sequence"/>
</dbReference>
<dbReference type="GO" id="GO:0005886">
    <property type="term" value="C:plasma membrane"/>
    <property type="evidence" value="ECO:0007669"/>
    <property type="project" value="UniProtKB-SubCell"/>
</dbReference>
<dbReference type="SUPFAM" id="SSF56954">
    <property type="entry name" value="Outer membrane efflux proteins (OEP)"/>
    <property type="match status" value="1"/>
</dbReference>
<dbReference type="PROSITE" id="PS51257">
    <property type="entry name" value="PROKAR_LIPOPROTEIN"/>
    <property type="match status" value="1"/>
</dbReference>
<feature type="signal peptide" evidence="2">
    <location>
        <begin position="1"/>
        <end position="21"/>
    </location>
</feature>
<comment type="caution">
    <text evidence="3">The sequence shown here is derived from an EMBL/GenBank/DDBJ whole genome shotgun (WGS) entry which is preliminary data.</text>
</comment>
<proteinExistence type="inferred from homology"/>
<sequence length="463" mass="51632">MKRLIPIILSILALASCSGTKNLVPADVDMPEAYMPGLESDTASIADLTWWEFYADSTLTRLMRLALDNNRDLLKAAARVEQMRQLYGIDKANFYPEIGGMAGASYETNNYNGAGTTKDPEYDLKLPVSWEINLWGSLSQAKRAGAARFKASVEDYRAMSMTIIADVAMAYYRLIALDNELSIVRQTMATRKQSLEQAKIRFDGGLTSETVYQQAKVEYSTAASLVPNLERQVAVARNALTLLLGEYPREISERGDLALNVSLPEKLPAGVPSTLLQRRPDLRAAEQRLKAAMADVGVSYADRFPRLRLGFTPGFENESLSDFFKSPFTYTVGSITGSIFDFGRKKRKYQAAIAVYDQSRYDYEKAVIQAFTEVNTALATYHHVQQARTLKVELRDAAVKYVQLAHLQYRGGTLNYIDVLDAQRRYFDAQIGVSNAIRDEYLALINLYKVLGGGWSTDDSAAI</sequence>
<dbReference type="Pfam" id="PF02321">
    <property type="entry name" value="OEP"/>
    <property type="match status" value="2"/>
</dbReference>
<dbReference type="NCBIfam" id="TIGR01845">
    <property type="entry name" value="outer_NodT"/>
    <property type="match status" value="1"/>
</dbReference>
<dbReference type="GeneID" id="82526182"/>
<evidence type="ECO:0000256" key="2">
    <source>
        <dbReference type="RuleBase" id="RU362097"/>
    </source>
</evidence>
<keyword evidence="2" id="KW-0732">Signal</keyword>
<accession>A0A2V1IJQ3</accession>
<evidence type="ECO:0000256" key="1">
    <source>
        <dbReference type="ARBA" id="ARBA00007613"/>
    </source>
</evidence>
<dbReference type="RefSeq" id="WP_107032325.1">
    <property type="nucleotide sequence ID" value="NZ_CAJSYL010000004.1"/>
</dbReference>
<keyword evidence="2" id="KW-0564">Palmitate</keyword>
<dbReference type="Gene3D" id="2.20.200.10">
    <property type="entry name" value="Outer membrane efflux proteins (OEP)"/>
    <property type="match status" value="1"/>
</dbReference>
<evidence type="ECO:0000313" key="4">
    <source>
        <dbReference type="Proteomes" id="UP000244905"/>
    </source>
</evidence>
<reference evidence="4" key="1">
    <citation type="submission" date="2018-02" db="EMBL/GenBank/DDBJ databases">
        <authorList>
            <person name="Clavel T."/>
            <person name="Strowig T."/>
        </authorList>
    </citation>
    <scope>NUCLEOTIDE SEQUENCE [LARGE SCALE GENOMIC DNA]</scope>
    <source>
        <strain evidence="4">DSM 103720</strain>
    </source>
</reference>
<keyword evidence="2" id="KW-0812">Transmembrane</keyword>
<keyword evidence="4" id="KW-1185">Reference proteome</keyword>
<keyword evidence="2" id="KW-0472">Membrane</keyword>
<protein>
    <submittedName>
        <fullName evidence="3">TolC family protein</fullName>
    </submittedName>
</protein>
<comment type="subcellular location">
    <subcellularLocation>
        <location evidence="2">Cell membrane</location>
        <topology evidence="2">Lipid-anchor</topology>
    </subcellularLocation>
</comment>
<dbReference type="AlphaFoldDB" id="A0A2V1IJQ3"/>
<keyword evidence="2" id="KW-1134">Transmembrane beta strand</keyword>
<comment type="similarity">
    <text evidence="1 2">Belongs to the outer membrane factor (OMF) (TC 1.B.17) family.</text>
</comment>